<feature type="compositionally biased region" description="Polar residues" evidence="1">
    <location>
        <begin position="89"/>
        <end position="98"/>
    </location>
</feature>
<feature type="region of interest" description="Disordered" evidence="1">
    <location>
        <begin position="1"/>
        <end position="120"/>
    </location>
</feature>
<sequence length="698" mass="76945">MDTASSPAFSASKKHQPNAHPYPIKTTSSALLSWSNSSPHSVQSVKHHYIPLSPTRARREHSSREMGNTNGNDVPRPPPLPTPPIYFSGSPTRSSFTSAEAFATPKRKRAETLPPGTAHPFINIDNDSILNGDLTSNPEQWTTEQLLTHLSTSLDAGKDLETSSVDVILNWVRKRGLTGRQWLRLTYTDVISTSLSDTQRSRLLENSRTLRTDVLRAYIGGASDEITDSSKAIHIRNRTSVKSSLFHGDLYRMSVSSVDLSLPSGVDFSNPSSPSVSIHPSNSVSESFVQRYGDLARIRTRRRGKVKGLIETWEQERSRRGSISSSGASGSGESVFDSDPESDGGQKQLKTSQDEVSAPFHDEGLVLSADTTVIASSPLRSYSFIDDDHEQSTEELLPYSGPMDVARGWEADIGLGETVKRVPASSTYSSDTNLVELLNSDDTMQEPGYIRSLKWDVGQKIDIGERNTRVQKRVFAAVFTDASKPSWDTDASSPVDPINGDVDILESRDRIHIADVDAAANGALTSLHVARSESTEQLGTICSLETSLAHTRAELQIFKVRLEVMEADLTRLETVSSTWKSPDLHEQASKKDAQVSADDASSTAQTSGVAEIGDLWPLRLDWRDATRLLCARVKSSVYPYTRPIIHYHLKFPKHREERLALLRATGLPALRISSVIIFSFLCAAVVRRVGLTLWLRKR</sequence>
<keyword evidence="2" id="KW-1133">Transmembrane helix</keyword>
<keyword evidence="2" id="KW-0812">Transmembrane</keyword>
<reference evidence="4" key="2">
    <citation type="submission" date="2015-01" db="EMBL/GenBank/DDBJ databases">
        <title>Evolutionary Origins and Diversification of the Mycorrhizal Mutualists.</title>
        <authorList>
            <consortium name="DOE Joint Genome Institute"/>
            <consortium name="Mycorrhizal Genomics Consortium"/>
            <person name="Kohler A."/>
            <person name="Kuo A."/>
            <person name="Nagy L.G."/>
            <person name="Floudas D."/>
            <person name="Copeland A."/>
            <person name="Barry K.W."/>
            <person name="Cichocki N."/>
            <person name="Veneault-Fourrey C."/>
            <person name="LaButti K."/>
            <person name="Lindquist E.A."/>
            <person name="Lipzen A."/>
            <person name="Lundell T."/>
            <person name="Morin E."/>
            <person name="Murat C."/>
            <person name="Riley R."/>
            <person name="Ohm R."/>
            <person name="Sun H."/>
            <person name="Tunlid A."/>
            <person name="Henrissat B."/>
            <person name="Grigoriev I.V."/>
            <person name="Hibbett D.S."/>
            <person name="Martin F."/>
        </authorList>
    </citation>
    <scope>NUCLEOTIDE SEQUENCE [LARGE SCALE GENOMIC DNA]</scope>
    <source>
        <strain evidence="4">Foug A</strain>
    </source>
</reference>
<reference evidence="3 4" key="1">
    <citation type="submission" date="2014-04" db="EMBL/GenBank/DDBJ databases">
        <authorList>
            <consortium name="DOE Joint Genome Institute"/>
            <person name="Kuo A."/>
            <person name="Kohler A."/>
            <person name="Nagy L.G."/>
            <person name="Floudas D."/>
            <person name="Copeland A."/>
            <person name="Barry K.W."/>
            <person name="Cichocki N."/>
            <person name="Veneault-Fourrey C."/>
            <person name="LaButti K."/>
            <person name="Lindquist E.A."/>
            <person name="Lipzen A."/>
            <person name="Lundell T."/>
            <person name="Morin E."/>
            <person name="Murat C."/>
            <person name="Sun H."/>
            <person name="Tunlid A."/>
            <person name="Henrissat B."/>
            <person name="Grigoriev I.V."/>
            <person name="Hibbett D.S."/>
            <person name="Martin F."/>
            <person name="Nordberg H.P."/>
            <person name="Cantor M.N."/>
            <person name="Hua S.X."/>
        </authorList>
    </citation>
    <scope>NUCLEOTIDE SEQUENCE [LARGE SCALE GENOMIC DNA]</scope>
    <source>
        <strain evidence="3 4">Foug A</strain>
    </source>
</reference>
<gene>
    <name evidence="3" type="ORF">SCLCIDRAFT_1223256</name>
</gene>
<dbReference type="HOGENOM" id="CLU_020694_0_0_1"/>
<feature type="compositionally biased region" description="Basic and acidic residues" evidence="1">
    <location>
        <begin position="582"/>
        <end position="593"/>
    </location>
</feature>
<keyword evidence="2" id="KW-0472">Membrane</keyword>
<keyword evidence="4" id="KW-1185">Reference proteome</keyword>
<dbReference type="AlphaFoldDB" id="A0A0C2ZJW7"/>
<name>A0A0C2ZJW7_9AGAM</name>
<organism evidence="3 4">
    <name type="scientific">Scleroderma citrinum Foug A</name>
    <dbReference type="NCBI Taxonomy" id="1036808"/>
    <lineage>
        <taxon>Eukaryota</taxon>
        <taxon>Fungi</taxon>
        <taxon>Dikarya</taxon>
        <taxon>Basidiomycota</taxon>
        <taxon>Agaricomycotina</taxon>
        <taxon>Agaricomycetes</taxon>
        <taxon>Agaricomycetidae</taxon>
        <taxon>Boletales</taxon>
        <taxon>Sclerodermatineae</taxon>
        <taxon>Sclerodermataceae</taxon>
        <taxon>Scleroderma</taxon>
    </lineage>
</organism>
<proteinExistence type="predicted"/>
<evidence type="ECO:0000256" key="2">
    <source>
        <dbReference type="SAM" id="Phobius"/>
    </source>
</evidence>
<evidence type="ECO:0000313" key="3">
    <source>
        <dbReference type="EMBL" id="KIM52992.1"/>
    </source>
</evidence>
<accession>A0A0C2ZJW7</accession>
<protein>
    <submittedName>
        <fullName evidence="3">Uncharacterized protein</fullName>
    </submittedName>
</protein>
<feature type="compositionally biased region" description="Pro residues" evidence="1">
    <location>
        <begin position="75"/>
        <end position="84"/>
    </location>
</feature>
<feature type="transmembrane region" description="Helical" evidence="2">
    <location>
        <begin position="675"/>
        <end position="695"/>
    </location>
</feature>
<feature type="region of interest" description="Disordered" evidence="1">
    <location>
        <begin position="580"/>
        <end position="602"/>
    </location>
</feature>
<dbReference type="InParanoid" id="A0A0C2ZJW7"/>
<feature type="compositionally biased region" description="Low complexity" evidence="1">
    <location>
        <begin position="321"/>
        <end position="334"/>
    </location>
</feature>
<dbReference type="EMBL" id="KN822193">
    <property type="protein sequence ID" value="KIM52992.1"/>
    <property type="molecule type" value="Genomic_DNA"/>
</dbReference>
<dbReference type="OrthoDB" id="2425321at2759"/>
<feature type="compositionally biased region" description="Low complexity" evidence="1">
    <location>
        <begin position="28"/>
        <end position="41"/>
    </location>
</feature>
<dbReference type="Proteomes" id="UP000053989">
    <property type="component" value="Unassembled WGS sequence"/>
</dbReference>
<feature type="region of interest" description="Disordered" evidence="1">
    <location>
        <begin position="316"/>
        <end position="362"/>
    </location>
</feature>
<evidence type="ECO:0000313" key="4">
    <source>
        <dbReference type="Proteomes" id="UP000053989"/>
    </source>
</evidence>
<evidence type="ECO:0000256" key="1">
    <source>
        <dbReference type="SAM" id="MobiDB-lite"/>
    </source>
</evidence>